<proteinExistence type="predicted"/>
<accession>A0A8H7PTJ9</accession>
<name>A0A8H7PTJ9_MORIS</name>
<gene>
    <name evidence="1" type="ORF">INT43_002119</name>
</gene>
<dbReference type="OrthoDB" id="2357632at2759"/>
<dbReference type="AlphaFoldDB" id="A0A8H7PTJ9"/>
<reference evidence="1" key="1">
    <citation type="submission" date="2020-12" db="EMBL/GenBank/DDBJ databases">
        <title>Metabolic potential, ecology and presence of endohyphal bacteria is reflected in genomic diversity of Mucoromycotina.</title>
        <authorList>
            <person name="Muszewska A."/>
            <person name="Okrasinska A."/>
            <person name="Steczkiewicz K."/>
            <person name="Drgas O."/>
            <person name="Orlowska M."/>
            <person name="Perlinska-Lenart U."/>
            <person name="Aleksandrzak-Piekarczyk T."/>
            <person name="Szatraj K."/>
            <person name="Zielenkiewicz U."/>
            <person name="Pilsyk S."/>
            <person name="Malc E."/>
            <person name="Mieczkowski P."/>
            <person name="Kruszewska J.S."/>
            <person name="Biernat P."/>
            <person name="Pawlowska J."/>
        </authorList>
    </citation>
    <scope>NUCLEOTIDE SEQUENCE</scope>
    <source>
        <strain evidence="1">WA0000067209</strain>
    </source>
</reference>
<sequence length="384" mass="44802">MNDTLQFQLLQQLLPLLLPLSSEEHQRALIDNNIMTPKQPRKMDYLLKQLRKHPTSSTVDAIVQECVHMTDQLRTNLDKLGHPSFTEQQLLEISDAWQIVGEEYDKKAQEQQEESQSMLDGLAALVRQWKAPQNIENIVATIISNQPGSLRLVQIDKHNYYRLGLSRHKLGQKYVILETRDREEQTQQVQQIGQDFSYIFAENAKNNLERLDQTYRYQGDINLREKMRVLLQHTTSHHQHHINNNYKLERIKFAATKMPNFAPAEWQWPDLVKVRHPYQPLLLGLYRNRSKQQKETQISTLSVRKLCEHFRKTGCEFYTSILDSAALLYSSDTKIMSQEGKQFLSMSVILQIEQTRSTLRKALVVLHQLRQAFAQQTAQPTSST</sequence>
<organism evidence="1 2">
    <name type="scientific">Mortierella isabellina</name>
    <name type="common">Filamentous fungus</name>
    <name type="synonym">Umbelopsis isabellina</name>
    <dbReference type="NCBI Taxonomy" id="91625"/>
    <lineage>
        <taxon>Eukaryota</taxon>
        <taxon>Fungi</taxon>
        <taxon>Fungi incertae sedis</taxon>
        <taxon>Mucoromycota</taxon>
        <taxon>Mucoromycotina</taxon>
        <taxon>Umbelopsidomycetes</taxon>
        <taxon>Umbelopsidales</taxon>
        <taxon>Umbelopsidaceae</taxon>
        <taxon>Umbelopsis</taxon>
    </lineage>
</organism>
<comment type="caution">
    <text evidence="1">The sequence shown here is derived from an EMBL/GenBank/DDBJ whole genome shotgun (WGS) entry which is preliminary data.</text>
</comment>
<protein>
    <submittedName>
        <fullName evidence="1">Uncharacterized protein</fullName>
    </submittedName>
</protein>
<evidence type="ECO:0000313" key="1">
    <source>
        <dbReference type="EMBL" id="KAG2179269.1"/>
    </source>
</evidence>
<evidence type="ECO:0000313" key="2">
    <source>
        <dbReference type="Proteomes" id="UP000654370"/>
    </source>
</evidence>
<dbReference type="Proteomes" id="UP000654370">
    <property type="component" value="Unassembled WGS sequence"/>
</dbReference>
<keyword evidence="2" id="KW-1185">Reference proteome</keyword>
<dbReference type="EMBL" id="JAEPQZ010000007">
    <property type="protein sequence ID" value="KAG2179269.1"/>
    <property type="molecule type" value="Genomic_DNA"/>
</dbReference>